<dbReference type="InterPro" id="IPR036412">
    <property type="entry name" value="HAD-like_sf"/>
</dbReference>
<evidence type="ECO:0000313" key="2">
    <source>
        <dbReference type="Proteomes" id="UP000054166"/>
    </source>
</evidence>
<dbReference type="Proteomes" id="UP000054166">
    <property type="component" value="Unassembled WGS sequence"/>
</dbReference>
<evidence type="ECO:0000313" key="1">
    <source>
        <dbReference type="EMBL" id="KIM83265.1"/>
    </source>
</evidence>
<dbReference type="OrthoDB" id="40579at2759"/>
<dbReference type="EMBL" id="KN832991">
    <property type="protein sequence ID" value="KIM83265.1"/>
    <property type="molecule type" value="Genomic_DNA"/>
</dbReference>
<dbReference type="InterPro" id="IPR023214">
    <property type="entry name" value="HAD_sf"/>
</dbReference>
<dbReference type="STRING" id="765440.A0A0C3FFQ8"/>
<dbReference type="PANTHER" id="PTHR18901:SF38">
    <property type="entry name" value="PSEUDOURIDINE-5'-PHOSPHATASE"/>
    <property type="match status" value="1"/>
</dbReference>
<sequence length="246" mass="27547">MAKVKVEYVIFDVDGLMVDSESVYTKVTNDILGQYGKSMTWDMKAGCMGRPEREAAVHLLSYFPDIPLTVESYLIQRNIGQDLLWPTIQLLPGVQKLVLHLRKHSIPIAVATSSRRRKYNMKTGHLTEVFGCFEGKVVCGDDFPGRMKGKPEPDIFLTAAREQLGRKVGEHVDCSEEEREERGKGLVFEDAIPGMQAGKRAGMSVVWIPDANLLDVEFSGSEKADQTLKSVEDFVPEQWGLPPYDP</sequence>
<dbReference type="SUPFAM" id="SSF56784">
    <property type="entry name" value="HAD-like"/>
    <property type="match status" value="1"/>
</dbReference>
<gene>
    <name evidence="1" type="ORF">PILCRDRAFT_69448</name>
</gene>
<dbReference type="Gene3D" id="3.40.50.1000">
    <property type="entry name" value="HAD superfamily/HAD-like"/>
    <property type="match status" value="1"/>
</dbReference>
<dbReference type="FunCoup" id="A0A0C3FFQ8">
    <property type="interactions" value="26"/>
</dbReference>
<keyword evidence="2" id="KW-1185">Reference proteome</keyword>
<protein>
    <recommendedName>
        <fullName evidence="3">HAD-like protein</fullName>
    </recommendedName>
</protein>
<dbReference type="InterPro" id="IPR023198">
    <property type="entry name" value="PGP-like_dom2"/>
</dbReference>
<organism evidence="1 2">
    <name type="scientific">Piloderma croceum (strain F 1598)</name>
    <dbReference type="NCBI Taxonomy" id="765440"/>
    <lineage>
        <taxon>Eukaryota</taxon>
        <taxon>Fungi</taxon>
        <taxon>Dikarya</taxon>
        <taxon>Basidiomycota</taxon>
        <taxon>Agaricomycotina</taxon>
        <taxon>Agaricomycetes</taxon>
        <taxon>Agaricomycetidae</taxon>
        <taxon>Atheliales</taxon>
        <taxon>Atheliaceae</taxon>
        <taxon>Piloderma</taxon>
    </lineage>
</organism>
<dbReference type="PANTHER" id="PTHR18901">
    <property type="entry name" value="2-DEOXYGLUCOSE-6-PHOSPHATE PHOSPHATASE 2"/>
    <property type="match status" value="1"/>
</dbReference>
<evidence type="ECO:0008006" key="3">
    <source>
        <dbReference type="Google" id="ProtNLM"/>
    </source>
</evidence>
<dbReference type="Pfam" id="PF00702">
    <property type="entry name" value="Hydrolase"/>
    <property type="match status" value="1"/>
</dbReference>
<dbReference type="HOGENOM" id="CLU_045011_13_0_1"/>
<dbReference type="SFLD" id="SFLDS00003">
    <property type="entry name" value="Haloacid_Dehalogenase"/>
    <property type="match status" value="1"/>
</dbReference>
<dbReference type="Gene3D" id="1.10.150.240">
    <property type="entry name" value="Putative phosphatase, domain 2"/>
    <property type="match status" value="1"/>
</dbReference>
<dbReference type="AlphaFoldDB" id="A0A0C3FFQ8"/>
<accession>A0A0C3FFQ8</accession>
<dbReference type="InParanoid" id="A0A0C3FFQ8"/>
<dbReference type="SFLD" id="SFLDG01129">
    <property type="entry name" value="C1.5:_HAD__Beta-PGM__Phosphata"/>
    <property type="match status" value="1"/>
</dbReference>
<dbReference type="FunFam" id="1.10.150.240:FF:000001">
    <property type="entry name" value="Haloacid dehalogenase-like hydrolase domain"/>
    <property type="match status" value="1"/>
</dbReference>
<reference evidence="2" key="2">
    <citation type="submission" date="2015-01" db="EMBL/GenBank/DDBJ databases">
        <title>Evolutionary Origins and Diversification of the Mycorrhizal Mutualists.</title>
        <authorList>
            <consortium name="DOE Joint Genome Institute"/>
            <consortium name="Mycorrhizal Genomics Consortium"/>
            <person name="Kohler A."/>
            <person name="Kuo A."/>
            <person name="Nagy L.G."/>
            <person name="Floudas D."/>
            <person name="Copeland A."/>
            <person name="Barry K.W."/>
            <person name="Cichocki N."/>
            <person name="Veneault-Fourrey C."/>
            <person name="LaButti K."/>
            <person name="Lindquist E.A."/>
            <person name="Lipzen A."/>
            <person name="Lundell T."/>
            <person name="Morin E."/>
            <person name="Murat C."/>
            <person name="Riley R."/>
            <person name="Ohm R."/>
            <person name="Sun H."/>
            <person name="Tunlid A."/>
            <person name="Henrissat B."/>
            <person name="Grigoriev I.V."/>
            <person name="Hibbett D.S."/>
            <person name="Martin F."/>
        </authorList>
    </citation>
    <scope>NUCLEOTIDE SEQUENCE [LARGE SCALE GENOMIC DNA]</scope>
    <source>
        <strain evidence="2">F 1598</strain>
    </source>
</reference>
<reference evidence="1 2" key="1">
    <citation type="submission" date="2014-04" db="EMBL/GenBank/DDBJ databases">
        <authorList>
            <consortium name="DOE Joint Genome Institute"/>
            <person name="Kuo A."/>
            <person name="Tarkka M."/>
            <person name="Buscot F."/>
            <person name="Kohler A."/>
            <person name="Nagy L.G."/>
            <person name="Floudas D."/>
            <person name="Copeland A."/>
            <person name="Barry K.W."/>
            <person name="Cichocki N."/>
            <person name="Veneault-Fourrey C."/>
            <person name="LaButti K."/>
            <person name="Lindquist E.A."/>
            <person name="Lipzen A."/>
            <person name="Lundell T."/>
            <person name="Morin E."/>
            <person name="Murat C."/>
            <person name="Sun H."/>
            <person name="Tunlid A."/>
            <person name="Henrissat B."/>
            <person name="Grigoriev I.V."/>
            <person name="Hibbett D.S."/>
            <person name="Martin F."/>
            <person name="Nordberg H.P."/>
            <person name="Cantor M.N."/>
            <person name="Hua S.X."/>
        </authorList>
    </citation>
    <scope>NUCLEOTIDE SEQUENCE [LARGE SCALE GENOMIC DNA]</scope>
    <source>
        <strain evidence="1 2">F 1598</strain>
    </source>
</reference>
<name>A0A0C3FFQ8_PILCF</name>
<proteinExistence type="predicted"/>
<dbReference type="GO" id="GO:0016791">
    <property type="term" value="F:phosphatase activity"/>
    <property type="evidence" value="ECO:0007669"/>
    <property type="project" value="TreeGrafter"/>
</dbReference>